<keyword evidence="7" id="KW-0732">Signal</keyword>
<dbReference type="STRING" id="104452.A0A0L7KVN6"/>
<feature type="signal peptide" evidence="7">
    <location>
        <begin position="1"/>
        <end position="17"/>
    </location>
</feature>
<dbReference type="Pfam" id="PF04488">
    <property type="entry name" value="Gly_transf_sug"/>
    <property type="match status" value="1"/>
</dbReference>
<evidence type="ECO:0000313" key="9">
    <source>
        <dbReference type="EMBL" id="KOB67170.1"/>
    </source>
</evidence>
<reference evidence="9 10" key="1">
    <citation type="journal article" date="2015" name="Genome Biol. Evol.">
        <title>The genome of winter moth (Operophtera brumata) provides a genomic perspective on sexual dimorphism and phenology.</title>
        <authorList>
            <person name="Derks M.F."/>
            <person name="Smit S."/>
            <person name="Salis L."/>
            <person name="Schijlen E."/>
            <person name="Bossers A."/>
            <person name="Mateman C."/>
            <person name="Pijl A.S."/>
            <person name="de Ridder D."/>
            <person name="Groenen M.A."/>
            <person name="Visser M.E."/>
            <person name="Megens H.J."/>
        </authorList>
    </citation>
    <scope>NUCLEOTIDE SEQUENCE [LARGE SCALE GENOMIC DNA]</scope>
    <source>
        <strain evidence="9">WM2013NL</strain>
        <tissue evidence="9">Head and thorax</tissue>
    </source>
</reference>
<evidence type="ECO:0000256" key="4">
    <source>
        <dbReference type="ARBA" id="ARBA00022679"/>
    </source>
</evidence>
<dbReference type="InterPro" id="IPR007577">
    <property type="entry name" value="GlycoTrfase_DXD_sugar-bd_CS"/>
</dbReference>
<feature type="chain" id="PRO_5005572832" description="Alpha 1,4-glycosyltransferase domain-containing protein" evidence="7">
    <location>
        <begin position="18"/>
        <end position="318"/>
    </location>
</feature>
<dbReference type="Pfam" id="PF04572">
    <property type="entry name" value="Gb3_synth"/>
    <property type="match status" value="1"/>
</dbReference>
<sequence>MAKLWIVLSLVITPLMSVYDKVTHDDISCHYITEGDTLPSTEDISFSPPPDSIFFHETSCQGVMNSRQACAIESAAKAHPGKNVYVLFSGPTGDTRFSNRNSLFELSLFYPNINFARVHIDEYAKDTPLQNILKNITNYPSQRRVFYTSEYLRFITLHKFGGLYLDTDVIVIKPLYSLGKNWVARESNLFVNNAVICQPGLVMWTMVCWYEVMVWRYNHPLVCIRIHPLLSSTSLILTESLIPGFQVHDSELIYPVSYRHFFKLLEPGDLPKVNHAYTVHLWNGYSHGEKVQRSSPFDRMAEQYCPVIRELYRDCFGT</sequence>
<keyword evidence="5" id="KW-0333">Golgi apparatus</keyword>
<dbReference type="PANTHER" id="PTHR12042:SF21">
    <property type="entry name" value="ALPHA1,4-GALACTOSYLTRANSFERASE 1-RELATED"/>
    <property type="match status" value="1"/>
</dbReference>
<dbReference type="GO" id="GO:0000139">
    <property type="term" value="C:Golgi membrane"/>
    <property type="evidence" value="ECO:0007669"/>
    <property type="project" value="UniProtKB-SubCell"/>
</dbReference>
<dbReference type="Proteomes" id="UP000037510">
    <property type="component" value="Unassembled WGS sequence"/>
</dbReference>
<dbReference type="GO" id="GO:0016758">
    <property type="term" value="F:hexosyltransferase activity"/>
    <property type="evidence" value="ECO:0007669"/>
    <property type="project" value="TreeGrafter"/>
</dbReference>
<feature type="domain" description="Alpha 1,4-glycosyltransferase" evidence="8">
    <location>
        <begin position="203"/>
        <end position="309"/>
    </location>
</feature>
<evidence type="ECO:0000256" key="3">
    <source>
        <dbReference type="ARBA" id="ARBA00022676"/>
    </source>
</evidence>
<comment type="subcellular location">
    <subcellularLocation>
        <location evidence="1">Golgi apparatus membrane</location>
        <topology evidence="1">Single-pass type II membrane protein</topology>
    </subcellularLocation>
</comment>
<accession>A0A0L7KVN6</accession>
<evidence type="ECO:0000313" key="10">
    <source>
        <dbReference type="Proteomes" id="UP000037510"/>
    </source>
</evidence>
<dbReference type="InterPro" id="IPR029044">
    <property type="entry name" value="Nucleotide-diphossugar_trans"/>
</dbReference>
<comment type="similarity">
    <text evidence="2">Belongs to the glycosyltransferase 32 family.</text>
</comment>
<dbReference type="EMBL" id="JTDY01005273">
    <property type="protein sequence ID" value="KOB67170.1"/>
    <property type="molecule type" value="Genomic_DNA"/>
</dbReference>
<organism evidence="9 10">
    <name type="scientific">Operophtera brumata</name>
    <name type="common">Winter moth</name>
    <name type="synonym">Phalaena brumata</name>
    <dbReference type="NCBI Taxonomy" id="104452"/>
    <lineage>
        <taxon>Eukaryota</taxon>
        <taxon>Metazoa</taxon>
        <taxon>Ecdysozoa</taxon>
        <taxon>Arthropoda</taxon>
        <taxon>Hexapoda</taxon>
        <taxon>Insecta</taxon>
        <taxon>Pterygota</taxon>
        <taxon>Neoptera</taxon>
        <taxon>Endopterygota</taxon>
        <taxon>Lepidoptera</taxon>
        <taxon>Glossata</taxon>
        <taxon>Ditrysia</taxon>
        <taxon>Geometroidea</taxon>
        <taxon>Geometridae</taxon>
        <taxon>Larentiinae</taxon>
        <taxon>Operophtera</taxon>
    </lineage>
</organism>
<evidence type="ECO:0000256" key="2">
    <source>
        <dbReference type="ARBA" id="ARBA00009003"/>
    </source>
</evidence>
<dbReference type="AlphaFoldDB" id="A0A0L7KVN6"/>
<evidence type="ECO:0000256" key="5">
    <source>
        <dbReference type="ARBA" id="ARBA00023034"/>
    </source>
</evidence>
<evidence type="ECO:0000256" key="7">
    <source>
        <dbReference type="SAM" id="SignalP"/>
    </source>
</evidence>
<evidence type="ECO:0000256" key="1">
    <source>
        <dbReference type="ARBA" id="ARBA00004323"/>
    </source>
</evidence>
<keyword evidence="4" id="KW-0808">Transferase</keyword>
<proteinExistence type="inferred from homology"/>
<dbReference type="Gene3D" id="3.90.550.20">
    <property type="match status" value="1"/>
</dbReference>
<protein>
    <recommendedName>
        <fullName evidence="8">Alpha 1,4-glycosyltransferase domain-containing protein</fullName>
    </recommendedName>
</protein>
<dbReference type="InterPro" id="IPR007652">
    <property type="entry name" value="A1-4-GlycosylTfrase_dom"/>
</dbReference>
<gene>
    <name evidence="9" type="ORF">OBRU01_17814</name>
</gene>
<comment type="caution">
    <text evidence="9">The sequence shown here is derived from an EMBL/GenBank/DDBJ whole genome shotgun (WGS) entry which is preliminary data.</text>
</comment>
<evidence type="ECO:0000256" key="6">
    <source>
        <dbReference type="ARBA" id="ARBA00023136"/>
    </source>
</evidence>
<dbReference type="InterPro" id="IPR051981">
    <property type="entry name" value="Glycosyltransf_32"/>
</dbReference>
<keyword evidence="6" id="KW-0472">Membrane</keyword>
<dbReference type="SUPFAM" id="SSF53448">
    <property type="entry name" value="Nucleotide-diphospho-sugar transferases"/>
    <property type="match status" value="1"/>
</dbReference>
<dbReference type="GO" id="GO:0006688">
    <property type="term" value="P:glycosphingolipid biosynthetic process"/>
    <property type="evidence" value="ECO:0007669"/>
    <property type="project" value="TreeGrafter"/>
</dbReference>
<keyword evidence="10" id="KW-1185">Reference proteome</keyword>
<keyword evidence="3" id="KW-0328">Glycosyltransferase</keyword>
<dbReference type="PANTHER" id="PTHR12042">
    <property type="entry name" value="LACTOSYLCERAMIDE 4-ALPHA-GALACTOSYLTRANSFERASE ALPHA- 1,4-GALACTOSYLTRANSFERASE"/>
    <property type="match status" value="1"/>
</dbReference>
<name>A0A0L7KVN6_OPEBR</name>
<evidence type="ECO:0000259" key="8">
    <source>
        <dbReference type="Pfam" id="PF04572"/>
    </source>
</evidence>